<dbReference type="GO" id="GO:0004335">
    <property type="term" value="F:galactokinase activity"/>
    <property type="evidence" value="ECO:0007669"/>
    <property type="project" value="UniProtKB-EC"/>
</dbReference>
<dbReference type="Proteomes" id="UP000236173">
    <property type="component" value="Unassembled WGS sequence"/>
</dbReference>
<evidence type="ECO:0000256" key="3">
    <source>
        <dbReference type="ARBA" id="ARBA00022777"/>
    </source>
</evidence>
<dbReference type="PANTHER" id="PTHR10457:SF7">
    <property type="entry name" value="GALACTOKINASE-RELATED"/>
    <property type="match status" value="1"/>
</dbReference>
<evidence type="ECO:0000259" key="6">
    <source>
        <dbReference type="Pfam" id="PF00288"/>
    </source>
</evidence>
<name>A0A2H5XAC0_9BACT</name>
<evidence type="ECO:0000313" key="9">
    <source>
        <dbReference type="EMBL" id="GBC98115.1"/>
    </source>
</evidence>
<accession>A0A2H5XAC0</accession>
<sequence length="553" mass="61101">MHSSFSGATNFCGDARMRQTGEWLAWMDSGDWQRWARRVYGTDGVERAELFRVVLAAAAQRVGLTAPLFLVRAPGRLNLMGRHIDHQGGFVHPIAVPREIVVAVRPRDDDMVVVHHAQPHTFPHHAFRFTEVAPSRPLDVDEWERWTQGQAQRRKPIASWAIYAEAAAATLFNWRKELLHDAGQRSLRGAELVVAGDIPSEAGLSSSSALFIACLLALMHRNGAPVSGDLERLSEICGYGEWFVGTRGGAGDHAAILMAQAACVLRVGFFPMTVERLPFDGSYSVLVMDSGERAHKAGVVRWEFNRRVAAYEVGKVLWWEHFPHLRGRLIHLRDATPSHLGDDLLPYGLLQALPERVTLRDLQLQLPQHRERWDRLAATLETTPDGGEVTLEPRGVCWFGLAECDRSERFGTAVRQGDWHQVGALMAFSHDGDRVTQWRDGNCAPFRFLTNDAALQRHWTARTPLWQTAGSYRCSTPALDFLVDAARQAGALGAQLCGAGMGGCAMALVPSNAAEMVAQKVAAAYAQVFERELAWFVAAPCQGATVLSDLPTP</sequence>
<dbReference type="EC" id="2.7.1.6" evidence="9"/>
<dbReference type="PIRSF" id="PIRSF000530">
    <property type="entry name" value="Galactokinase"/>
    <property type="match status" value="1"/>
</dbReference>
<dbReference type="InterPro" id="IPR036554">
    <property type="entry name" value="GHMP_kinase_C_sf"/>
</dbReference>
<evidence type="ECO:0000256" key="5">
    <source>
        <dbReference type="ARBA" id="ARBA00023144"/>
    </source>
</evidence>
<gene>
    <name evidence="9" type="primary">galK_1</name>
    <name evidence="9" type="ORF">HRbin17_00612</name>
</gene>
<comment type="caution">
    <text evidence="9">The sequence shown here is derived from an EMBL/GenBank/DDBJ whole genome shotgun (WGS) entry which is preliminary data.</text>
</comment>
<dbReference type="InterPro" id="IPR019539">
    <property type="entry name" value="GalKase_N"/>
</dbReference>
<dbReference type="InterPro" id="IPR020568">
    <property type="entry name" value="Ribosomal_Su5_D2-typ_SF"/>
</dbReference>
<proteinExistence type="inferred from homology"/>
<feature type="domain" description="GHMP kinase C-terminal" evidence="7">
    <location>
        <begin position="467"/>
        <end position="526"/>
    </location>
</feature>
<keyword evidence="9" id="KW-0808">Transferase</keyword>
<dbReference type="Pfam" id="PF00288">
    <property type="entry name" value="GHMP_kinases_N"/>
    <property type="match status" value="1"/>
</dbReference>
<feature type="domain" description="Galactokinase N-terminal" evidence="8">
    <location>
        <begin position="66"/>
        <end position="106"/>
    </location>
</feature>
<evidence type="ECO:0000256" key="2">
    <source>
        <dbReference type="ARBA" id="ARBA00022741"/>
    </source>
</evidence>
<evidence type="ECO:0000259" key="7">
    <source>
        <dbReference type="Pfam" id="PF08544"/>
    </source>
</evidence>
<keyword evidence="3 9" id="KW-0418">Kinase</keyword>
<dbReference type="SUPFAM" id="SSF54211">
    <property type="entry name" value="Ribosomal protein S5 domain 2-like"/>
    <property type="match status" value="1"/>
</dbReference>
<dbReference type="Gene3D" id="3.30.70.890">
    <property type="entry name" value="GHMP kinase, C-terminal domain"/>
    <property type="match status" value="1"/>
</dbReference>
<evidence type="ECO:0000256" key="4">
    <source>
        <dbReference type="ARBA" id="ARBA00022840"/>
    </source>
</evidence>
<feature type="domain" description="GHMP kinase N-terminal" evidence="6">
    <location>
        <begin position="179"/>
        <end position="259"/>
    </location>
</feature>
<comment type="similarity">
    <text evidence="1">Belongs to the GHMP kinase family. GalK subfamily.</text>
</comment>
<dbReference type="EMBL" id="BEHT01000006">
    <property type="protein sequence ID" value="GBC98115.1"/>
    <property type="molecule type" value="Genomic_DNA"/>
</dbReference>
<dbReference type="SUPFAM" id="SSF55060">
    <property type="entry name" value="GHMP Kinase, C-terminal domain"/>
    <property type="match status" value="1"/>
</dbReference>
<keyword evidence="5" id="KW-0119">Carbohydrate metabolism</keyword>
<evidence type="ECO:0000259" key="8">
    <source>
        <dbReference type="Pfam" id="PF10509"/>
    </source>
</evidence>
<evidence type="ECO:0000256" key="1">
    <source>
        <dbReference type="ARBA" id="ARBA00006566"/>
    </source>
</evidence>
<organism evidence="9 10">
    <name type="scientific">Candidatus Fervidibacter japonicus</name>
    <dbReference type="NCBI Taxonomy" id="2035412"/>
    <lineage>
        <taxon>Bacteria</taxon>
        <taxon>Candidatus Fervidibacterota</taxon>
        <taxon>Candidatus Fervidibacter</taxon>
    </lineage>
</organism>
<reference evidence="10" key="1">
    <citation type="submission" date="2017-09" db="EMBL/GenBank/DDBJ databases">
        <title>Metaegenomics of thermophilic ammonia-oxidizing enrichment culture.</title>
        <authorList>
            <person name="Kato S."/>
            <person name="Suzuki K."/>
        </authorList>
    </citation>
    <scope>NUCLEOTIDE SEQUENCE [LARGE SCALE GENOMIC DNA]</scope>
</reference>
<protein>
    <submittedName>
        <fullName evidence="9">Galactokinase</fullName>
        <ecNumber evidence="9">2.7.1.6</ecNumber>
    </submittedName>
</protein>
<dbReference type="GO" id="GO:0006012">
    <property type="term" value="P:galactose metabolic process"/>
    <property type="evidence" value="ECO:0007669"/>
    <property type="project" value="UniProtKB-KW"/>
</dbReference>
<dbReference type="InterPro" id="IPR013750">
    <property type="entry name" value="GHMP_kinase_C_dom"/>
</dbReference>
<dbReference type="PRINTS" id="PR00959">
    <property type="entry name" value="MEVGALKINASE"/>
</dbReference>
<keyword evidence="5" id="KW-0299">Galactose metabolism</keyword>
<dbReference type="GO" id="GO:0005829">
    <property type="term" value="C:cytosol"/>
    <property type="evidence" value="ECO:0007669"/>
    <property type="project" value="TreeGrafter"/>
</dbReference>
<keyword evidence="2" id="KW-0547">Nucleotide-binding</keyword>
<dbReference type="GO" id="GO:0005524">
    <property type="term" value="F:ATP binding"/>
    <property type="evidence" value="ECO:0007669"/>
    <property type="project" value="UniProtKB-KW"/>
</dbReference>
<dbReference type="Gene3D" id="3.30.230.10">
    <property type="match status" value="1"/>
</dbReference>
<dbReference type="InterPro" id="IPR014721">
    <property type="entry name" value="Ribsml_uS5_D2-typ_fold_subgr"/>
</dbReference>
<dbReference type="InterPro" id="IPR006204">
    <property type="entry name" value="GHMP_kinase_N_dom"/>
</dbReference>
<evidence type="ECO:0000313" key="10">
    <source>
        <dbReference type="Proteomes" id="UP000236173"/>
    </source>
</evidence>
<dbReference type="PANTHER" id="PTHR10457">
    <property type="entry name" value="MEVALONATE KINASE/GALACTOKINASE"/>
    <property type="match status" value="1"/>
</dbReference>
<keyword evidence="4" id="KW-0067">ATP-binding</keyword>
<dbReference type="Pfam" id="PF10509">
    <property type="entry name" value="GalKase_gal_bdg"/>
    <property type="match status" value="1"/>
</dbReference>
<dbReference type="InterPro" id="IPR006206">
    <property type="entry name" value="Mevalonate/galactokinase"/>
</dbReference>
<dbReference type="AlphaFoldDB" id="A0A2H5XAC0"/>
<dbReference type="Pfam" id="PF08544">
    <property type="entry name" value="GHMP_kinases_C"/>
    <property type="match status" value="1"/>
</dbReference>